<dbReference type="AlphaFoldDB" id="A0A3R6VJY0"/>
<organism evidence="2 3">
    <name type="scientific">Aphanomyces astaci</name>
    <name type="common">Crayfish plague agent</name>
    <dbReference type="NCBI Taxonomy" id="112090"/>
    <lineage>
        <taxon>Eukaryota</taxon>
        <taxon>Sar</taxon>
        <taxon>Stramenopiles</taxon>
        <taxon>Oomycota</taxon>
        <taxon>Saprolegniomycetes</taxon>
        <taxon>Saprolegniales</taxon>
        <taxon>Verrucalvaceae</taxon>
        <taxon>Aphanomyces</taxon>
    </lineage>
</organism>
<reference evidence="2 3" key="1">
    <citation type="submission" date="2018-08" db="EMBL/GenBank/DDBJ databases">
        <title>Aphanomyces genome sequencing and annotation.</title>
        <authorList>
            <person name="Minardi D."/>
            <person name="Oidtmann B."/>
            <person name="Van Der Giezen M."/>
            <person name="Studholme D.J."/>
        </authorList>
    </citation>
    <scope>NUCLEOTIDE SEQUENCE [LARGE SCALE GENOMIC DNA]</scope>
    <source>
        <strain evidence="2 3">Si</strain>
    </source>
</reference>
<protein>
    <submittedName>
        <fullName evidence="2">Uncharacterized protein</fullName>
    </submittedName>
</protein>
<proteinExistence type="predicted"/>
<feature type="region of interest" description="Disordered" evidence="1">
    <location>
        <begin position="241"/>
        <end position="273"/>
    </location>
</feature>
<evidence type="ECO:0000313" key="2">
    <source>
        <dbReference type="EMBL" id="RHY37275.1"/>
    </source>
</evidence>
<evidence type="ECO:0000256" key="1">
    <source>
        <dbReference type="SAM" id="MobiDB-lite"/>
    </source>
</evidence>
<sequence length="590" mass="65913">MGLVTTFRHRHPNLERYTYARNNTTVALDDIYISARTAHKMGASGIWLHTIHSSDNAGTPYMAIDLFPGDHTPSRLTGVQPIRAVNTRNLAKVEINSFGAHTSKLLLEGQLPQLTPAPPTNAATTWSPQEIVDWLDEAVRNLYDILYTSAKLKWGETSQTRKALNRAVEIQRNNQCTTHLRQLFRLHEANLHTGTEFTRLAHLVEWPKWIRNPNVLPPRAGTALEPLLLANGGLQCLPHRTLPTTGTSGPDRDSHAGPTSVANNAPPAPDTGLEANRQQVPQLVRDWLLHDMDRPDEVTHAFQTPEGTTWDTYHYDEDIQARCERSLRTRQGAPNRTISSLLFVDDTLDISTSYAGIQPRAGISNYFTGQSASGSVFGADKSFLFYPPHAHTRTLPLMMGLAFHNPFAHSQRLYHFQRIANDRDSPTHDLLMESLEAYQLDSGLTDHPPAFRIPPLAADATLLGTILRDLAIFKPALTITALWHQPADSLPLHPNDHPIWAYLTPALGTTLISINRLHAKKVRWVGDITNDKGTILLSLASNLPTKFDWTSLTLQRFAPIWDAIPCQKVTAISAPACVCWVWRLVQRPIR</sequence>
<comment type="caution">
    <text evidence="2">The sequence shown here is derived from an EMBL/GenBank/DDBJ whole genome shotgun (WGS) entry which is preliminary data.</text>
</comment>
<dbReference type="Proteomes" id="UP000283543">
    <property type="component" value="Unassembled WGS sequence"/>
</dbReference>
<dbReference type="VEuPathDB" id="FungiDB:H257_01786"/>
<evidence type="ECO:0000313" key="3">
    <source>
        <dbReference type="Proteomes" id="UP000283543"/>
    </source>
</evidence>
<dbReference type="VEuPathDB" id="FungiDB:H257_07889"/>
<name>A0A3R6VJY0_APHAT</name>
<accession>A0A3R6VJY0</accession>
<gene>
    <name evidence="2" type="ORF">DYB34_009148</name>
</gene>
<dbReference type="EMBL" id="QUTB01011755">
    <property type="protein sequence ID" value="RHY37275.1"/>
    <property type="molecule type" value="Genomic_DNA"/>
</dbReference>